<gene>
    <name evidence="14" type="primary">Scnn1d</name>
</gene>
<evidence type="ECO:0000256" key="10">
    <source>
        <dbReference type="ARBA" id="ARBA00023201"/>
    </source>
</evidence>
<keyword evidence="6" id="KW-1133">Transmembrane helix</keyword>
<keyword evidence="2" id="KW-0813">Transport</keyword>
<feature type="region of interest" description="Disordered" evidence="13">
    <location>
        <begin position="711"/>
        <end position="754"/>
    </location>
</feature>
<dbReference type="Gene3D" id="2.60.470.10">
    <property type="entry name" value="Acid-sensing ion channels like domains"/>
    <property type="match status" value="1"/>
</dbReference>
<accession>A0A8B7TWF5</accession>
<keyword evidence="5" id="KW-0812">Transmembrane</keyword>
<evidence type="ECO:0000256" key="7">
    <source>
        <dbReference type="ARBA" id="ARBA00023053"/>
    </source>
</evidence>
<sequence>MVLGARKWVRRQAGREEEAMCPEATAPSQAQVRMSSVAIASFQNHEANDFRAKSLPYCQWPQVVHTIVPIPHKWFQGTPVVWEWPSPSLSATNAVVRAEGAGATAQATSTEPGNQKTLQGDTPMLPTSCSHEECREGLVELHTSFRELLTFFCTNATIHGTIRLVCSRQNRLKTTSWGLLLLGALGALYWQLGLLLEQYWSYPAIMAVSVHSEHKIFPSITLCDMNPHRPSPVQRHLEELDAFAQENIYSLYKFNFSKDRDTSYADVPSPGPSFQLDRRIHLQRLRHLGGQHKVGFRLCNSTGGDCFYRAYFSGVTAAREWYRFHYVDVLALLPTAWEHSLQSHQDFVLSCHYDSEDCQAENFQKFHHQTYGSCYTFKGFWTAQHPGITHGISLVLRAEQQYHLPLLSEETGIKIMIHGHNHTPFLEHRGFSIRPGTKTTIGIREDEVHRLGSPYSHCTDGVEGMDVQLLYNTSYTTQACLVSCFQQLMVENCSCAYYLYPLPAGAQYCSHIQHPAWGHCFYRLYQDLENHRLPCVSRCPRPCRESLYKLSAGTSRWPSTKSAGSVAMQAFSVQGLDPGCCWRPGPAETELEPESEPQVGAPSPPGMCPAVSLSLSLSLSLSHTIPLHLYPHSRSSVAKVNIFYQELNYRTVDEAPVYSVPQLLSAMGSLWSLWFGSSVLSVLELLELLLDTTALALLLGFRWLCQSQAGDGTASGLPHTTPETSQLPGDYRHNVRGPEDPAGAHPHPLFPGSPQDMCLQGVLVEELG</sequence>
<evidence type="ECO:0000256" key="12">
    <source>
        <dbReference type="ARBA" id="ARBA00036239"/>
    </source>
</evidence>
<keyword evidence="11 14" id="KW-0407">Ion channel</keyword>
<evidence type="ECO:0000313" key="14">
    <source>
        <dbReference type="RefSeq" id="XP_020011157.1"/>
    </source>
</evidence>
<name>A0A8B7TWF5_CASCN</name>
<dbReference type="RefSeq" id="XP_020011157.1">
    <property type="nucleotide sequence ID" value="XM_020155568.1"/>
</dbReference>
<dbReference type="InterPro" id="IPR001873">
    <property type="entry name" value="ENaC"/>
</dbReference>
<evidence type="ECO:0000256" key="1">
    <source>
        <dbReference type="ARBA" id="ARBA00004651"/>
    </source>
</evidence>
<dbReference type="GO" id="GO:0034706">
    <property type="term" value="C:sodium channel complex"/>
    <property type="evidence" value="ECO:0007669"/>
    <property type="project" value="TreeGrafter"/>
</dbReference>
<comment type="subcellular location">
    <subcellularLocation>
        <location evidence="1">Cell membrane</location>
        <topology evidence="1">Multi-pass membrane protein</topology>
    </subcellularLocation>
</comment>
<dbReference type="PRINTS" id="PR01078">
    <property type="entry name" value="AMINACHANNEL"/>
</dbReference>
<keyword evidence="4" id="KW-1003">Cell membrane</keyword>
<protein>
    <submittedName>
        <fullName evidence="14">Amiloride-sensitive sodium channel subunit delta</fullName>
    </submittedName>
</protein>
<dbReference type="GO" id="GO:0005886">
    <property type="term" value="C:plasma membrane"/>
    <property type="evidence" value="ECO:0007669"/>
    <property type="project" value="UniProtKB-SubCell"/>
</dbReference>
<feature type="compositionally biased region" description="Basic and acidic residues" evidence="13">
    <location>
        <begin position="730"/>
        <end position="739"/>
    </location>
</feature>
<keyword evidence="10" id="KW-0739">Sodium transport</keyword>
<evidence type="ECO:0000256" key="13">
    <source>
        <dbReference type="SAM" id="MobiDB-lite"/>
    </source>
</evidence>
<evidence type="ECO:0000256" key="6">
    <source>
        <dbReference type="ARBA" id="ARBA00022989"/>
    </source>
</evidence>
<dbReference type="InterPro" id="IPR004724">
    <property type="entry name" value="ENaC_chordates"/>
</dbReference>
<dbReference type="NCBIfam" id="TIGR00859">
    <property type="entry name" value="ENaC"/>
    <property type="match status" value="1"/>
</dbReference>
<evidence type="ECO:0000256" key="8">
    <source>
        <dbReference type="ARBA" id="ARBA00023065"/>
    </source>
</evidence>
<dbReference type="PROSITE" id="PS01206">
    <property type="entry name" value="ASC"/>
    <property type="match status" value="1"/>
</dbReference>
<dbReference type="InterPro" id="IPR020903">
    <property type="entry name" value="ENaC_CS"/>
</dbReference>
<dbReference type="CTD" id="6339"/>
<dbReference type="OrthoDB" id="6238402at2759"/>
<dbReference type="PANTHER" id="PTHR11690">
    <property type="entry name" value="AMILORIDE-SENSITIVE SODIUM CHANNEL-RELATED"/>
    <property type="match status" value="1"/>
</dbReference>
<reference evidence="14" key="1">
    <citation type="submission" date="2025-08" db="UniProtKB">
        <authorList>
            <consortium name="RefSeq"/>
        </authorList>
    </citation>
    <scope>IDENTIFICATION</scope>
    <source>
        <tissue evidence="14">Leukocyte</tissue>
    </source>
</reference>
<evidence type="ECO:0000256" key="5">
    <source>
        <dbReference type="ARBA" id="ARBA00022692"/>
    </source>
</evidence>
<dbReference type="AlphaFoldDB" id="A0A8B7TWF5"/>
<evidence type="ECO:0000256" key="3">
    <source>
        <dbReference type="ARBA" id="ARBA00022461"/>
    </source>
</evidence>
<evidence type="ECO:0000256" key="2">
    <source>
        <dbReference type="ARBA" id="ARBA00022448"/>
    </source>
</evidence>
<dbReference type="Pfam" id="PF00858">
    <property type="entry name" value="ASC"/>
    <property type="match status" value="1"/>
</dbReference>
<dbReference type="GO" id="GO:0015280">
    <property type="term" value="F:ligand-gated sodium channel activity"/>
    <property type="evidence" value="ECO:0007669"/>
    <property type="project" value="InterPro"/>
</dbReference>
<keyword evidence="7" id="KW-0915">Sodium</keyword>
<evidence type="ECO:0000256" key="11">
    <source>
        <dbReference type="ARBA" id="ARBA00023303"/>
    </source>
</evidence>
<dbReference type="PANTHER" id="PTHR11690:SF132">
    <property type="entry name" value="AMILORIDE-SENSITIVE SODIUM CHANNEL SUBUNIT DELTA"/>
    <property type="match status" value="1"/>
</dbReference>
<evidence type="ECO:0000256" key="4">
    <source>
        <dbReference type="ARBA" id="ARBA00022475"/>
    </source>
</evidence>
<keyword evidence="8" id="KW-0406">Ion transport</keyword>
<evidence type="ECO:0000256" key="9">
    <source>
        <dbReference type="ARBA" id="ARBA00023136"/>
    </source>
</evidence>
<keyword evidence="9" id="KW-0472">Membrane</keyword>
<dbReference type="KEGG" id="ccan:109680933"/>
<comment type="catalytic activity">
    <reaction evidence="12">
        <text>Na(+)(in) = Na(+)(out)</text>
        <dbReference type="Rhea" id="RHEA:34963"/>
        <dbReference type="ChEBI" id="CHEBI:29101"/>
    </reaction>
</comment>
<proteinExistence type="predicted"/>
<organism evidence="14">
    <name type="scientific">Castor canadensis</name>
    <name type="common">American beaver</name>
    <dbReference type="NCBI Taxonomy" id="51338"/>
    <lineage>
        <taxon>Eukaryota</taxon>
        <taxon>Metazoa</taxon>
        <taxon>Chordata</taxon>
        <taxon>Craniata</taxon>
        <taxon>Vertebrata</taxon>
        <taxon>Euteleostomi</taxon>
        <taxon>Mammalia</taxon>
        <taxon>Eutheria</taxon>
        <taxon>Euarchontoglires</taxon>
        <taxon>Glires</taxon>
        <taxon>Rodentia</taxon>
        <taxon>Castorimorpha</taxon>
        <taxon>Castoridae</taxon>
        <taxon>Castor</taxon>
    </lineage>
</organism>
<dbReference type="Gene3D" id="1.10.287.770">
    <property type="entry name" value="YojJ-like"/>
    <property type="match status" value="1"/>
</dbReference>
<keyword evidence="3" id="KW-0894">Sodium channel</keyword>